<sequence length="244" mass="28085">MFWRKQRAAIDTFHPLHQQLIWQRGLSVTMRPVEWEALIQSLARHGESVRRRKWAPPARVTTVLVPLLRVVCADMAPNGGLGVTLDLRGPEAPGKLSPRQKFPGRRPVRSIIEWWSHDPWLRLRADLRDGSVLELSVVDRVRYRKVHKVNPRGKHKTKLKTKMVHRVDVSRRLRKGATVRRPATPPPPWIAVRVRDQGRMVIRASAKLTPMHVDEVLAEQMLHVVTEPFRWMPPRAAVSPGGNR</sequence>
<evidence type="ECO:0008006" key="3">
    <source>
        <dbReference type="Google" id="ProtNLM"/>
    </source>
</evidence>
<dbReference type="Proteomes" id="UP001500683">
    <property type="component" value="Unassembled WGS sequence"/>
</dbReference>
<gene>
    <name evidence="1" type="ORF">GCM10022214_15900</name>
</gene>
<keyword evidence="2" id="KW-1185">Reference proteome</keyword>
<evidence type="ECO:0000313" key="1">
    <source>
        <dbReference type="EMBL" id="GAA4063283.1"/>
    </source>
</evidence>
<comment type="caution">
    <text evidence="1">The sequence shown here is derived from an EMBL/GenBank/DDBJ whole genome shotgun (WGS) entry which is preliminary data.</text>
</comment>
<reference evidence="2" key="1">
    <citation type="journal article" date="2019" name="Int. J. Syst. Evol. Microbiol.">
        <title>The Global Catalogue of Microorganisms (GCM) 10K type strain sequencing project: providing services to taxonomists for standard genome sequencing and annotation.</title>
        <authorList>
            <consortium name="The Broad Institute Genomics Platform"/>
            <consortium name="The Broad Institute Genome Sequencing Center for Infectious Disease"/>
            <person name="Wu L."/>
            <person name="Ma J."/>
        </authorList>
    </citation>
    <scope>NUCLEOTIDE SEQUENCE [LARGE SCALE GENOMIC DNA]</scope>
    <source>
        <strain evidence="2">JCM 16702</strain>
    </source>
</reference>
<dbReference type="RefSeq" id="WP_344943016.1">
    <property type="nucleotide sequence ID" value="NZ_BAAAZG010000006.1"/>
</dbReference>
<name>A0ABP7VAZ0_9ACTN</name>
<dbReference type="EMBL" id="BAAAZG010000006">
    <property type="protein sequence ID" value="GAA4063283.1"/>
    <property type="molecule type" value="Genomic_DNA"/>
</dbReference>
<proteinExistence type="predicted"/>
<accession>A0ABP7VAZ0</accession>
<protein>
    <recommendedName>
        <fullName evidence="3">Transposase</fullName>
    </recommendedName>
</protein>
<evidence type="ECO:0000313" key="2">
    <source>
        <dbReference type="Proteomes" id="UP001500683"/>
    </source>
</evidence>
<organism evidence="1 2">
    <name type="scientific">Actinomadura miaoliensis</name>
    <dbReference type="NCBI Taxonomy" id="430685"/>
    <lineage>
        <taxon>Bacteria</taxon>
        <taxon>Bacillati</taxon>
        <taxon>Actinomycetota</taxon>
        <taxon>Actinomycetes</taxon>
        <taxon>Streptosporangiales</taxon>
        <taxon>Thermomonosporaceae</taxon>
        <taxon>Actinomadura</taxon>
    </lineage>
</organism>